<gene>
    <name evidence="2" type="ORF">CCAX7_003510</name>
</gene>
<reference evidence="2 3" key="1">
    <citation type="journal article" date="2019" name="Int. J. Syst. Evol. Microbiol.">
        <title>Capsulimonas corticalis gen. nov., sp. nov., an aerobic capsulated bacterium, of a novel bacterial order, Capsulimonadales ord. nov., of the class Armatimonadia of the phylum Armatimonadetes.</title>
        <authorList>
            <person name="Li J."/>
            <person name="Kudo C."/>
            <person name="Tonouchi A."/>
        </authorList>
    </citation>
    <scope>NUCLEOTIDE SEQUENCE [LARGE SCALE GENOMIC DNA]</scope>
    <source>
        <strain evidence="2 3">AX-7</strain>
    </source>
</reference>
<evidence type="ECO:0000313" key="3">
    <source>
        <dbReference type="Proteomes" id="UP000287394"/>
    </source>
</evidence>
<dbReference type="SUPFAM" id="SSF140566">
    <property type="entry name" value="FlgN-like"/>
    <property type="match status" value="1"/>
</dbReference>
<keyword evidence="3" id="KW-1185">Reference proteome</keyword>
<dbReference type="Proteomes" id="UP000287394">
    <property type="component" value="Chromosome"/>
</dbReference>
<dbReference type="InterPro" id="IPR036679">
    <property type="entry name" value="FlgN-like_sf"/>
</dbReference>
<dbReference type="InterPro" id="IPR007809">
    <property type="entry name" value="FlgN-like"/>
</dbReference>
<name>A0A402CS95_9BACT</name>
<sequence>MPDTKKILKVLRDEQTLQTRHCRLLETQQRALLACDRKRFHDTQTEHALLLAQLEVQAEARQAALLGDDGKPCLLSAIVEDLPERSRRPILNVRDTLRLTLERIQELSRQNERLINNELEYIAFTLDLFVEAGRKADILYGGRSLNGCRLLLDRLA</sequence>
<dbReference type="AlphaFoldDB" id="A0A402CS95"/>
<organism evidence="2 3">
    <name type="scientific">Capsulimonas corticalis</name>
    <dbReference type="NCBI Taxonomy" id="2219043"/>
    <lineage>
        <taxon>Bacteria</taxon>
        <taxon>Bacillati</taxon>
        <taxon>Armatimonadota</taxon>
        <taxon>Armatimonadia</taxon>
        <taxon>Capsulimonadales</taxon>
        <taxon>Capsulimonadaceae</taxon>
        <taxon>Capsulimonas</taxon>
    </lineage>
</organism>
<dbReference type="Gene3D" id="1.20.58.300">
    <property type="entry name" value="FlgN-like"/>
    <property type="match status" value="1"/>
</dbReference>
<dbReference type="Pfam" id="PF05130">
    <property type="entry name" value="FlgN"/>
    <property type="match status" value="1"/>
</dbReference>
<evidence type="ECO:0000313" key="2">
    <source>
        <dbReference type="EMBL" id="BDI28300.1"/>
    </source>
</evidence>
<dbReference type="KEGG" id="ccot:CCAX7_003510"/>
<accession>A0A402CS95</accession>
<protein>
    <submittedName>
        <fullName evidence="2">Uncharacterized protein</fullName>
    </submittedName>
</protein>
<dbReference type="RefSeq" id="WP_119320243.1">
    <property type="nucleotide sequence ID" value="NZ_AP025739.1"/>
</dbReference>
<keyword evidence="1" id="KW-1005">Bacterial flagellum biogenesis</keyword>
<evidence type="ECO:0000256" key="1">
    <source>
        <dbReference type="ARBA" id="ARBA00022795"/>
    </source>
</evidence>
<dbReference type="EMBL" id="AP025739">
    <property type="protein sequence ID" value="BDI28300.1"/>
    <property type="molecule type" value="Genomic_DNA"/>
</dbReference>
<dbReference type="GO" id="GO:0044780">
    <property type="term" value="P:bacterial-type flagellum assembly"/>
    <property type="evidence" value="ECO:0007669"/>
    <property type="project" value="InterPro"/>
</dbReference>
<proteinExistence type="predicted"/>